<name>A0ABW8KHY7_9GAMM</name>
<reference evidence="1 2" key="1">
    <citation type="submission" date="2020-10" db="EMBL/GenBank/DDBJ databases">
        <title>Phylogeny of dyella-like bacteria.</title>
        <authorList>
            <person name="Fu J."/>
        </authorList>
    </citation>
    <scope>NUCLEOTIDE SEQUENCE [LARGE SCALE GENOMIC DNA]</scope>
    <source>
        <strain evidence="1 2">DKC-1</strain>
    </source>
</reference>
<gene>
    <name evidence="1" type="ORF">ISP14_13200</name>
</gene>
<organism evidence="1 2">
    <name type="scientific">Dyella agri</name>
    <dbReference type="NCBI Taxonomy" id="1926869"/>
    <lineage>
        <taxon>Bacteria</taxon>
        <taxon>Pseudomonadati</taxon>
        <taxon>Pseudomonadota</taxon>
        <taxon>Gammaproteobacteria</taxon>
        <taxon>Lysobacterales</taxon>
        <taxon>Rhodanobacteraceae</taxon>
        <taxon>Dyella</taxon>
    </lineage>
</organism>
<dbReference type="EMBL" id="JADIKL010000007">
    <property type="protein sequence ID" value="MFK2931749.1"/>
    <property type="molecule type" value="Genomic_DNA"/>
</dbReference>
<evidence type="ECO:0000313" key="1">
    <source>
        <dbReference type="EMBL" id="MFK2931749.1"/>
    </source>
</evidence>
<accession>A0ABW8KHY7</accession>
<sequence>MKFKALQVAYFDSQLVQPGDIVESDADLSTAQSPVDIANPAELAPIYARIDEDIAS</sequence>
<proteinExistence type="predicted"/>
<keyword evidence="2" id="KW-1185">Reference proteome</keyword>
<protein>
    <submittedName>
        <fullName evidence="1">Uncharacterized protein</fullName>
    </submittedName>
</protein>
<comment type="caution">
    <text evidence="1">The sequence shown here is derived from an EMBL/GenBank/DDBJ whole genome shotgun (WGS) entry which is preliminary data.</text>
</comment>
<dbReference type="RefSeq" id="WP_404540715.1">
    <property type="nucleotide sequence ID" value="NZ_JADIKL010000007.1"/>
</dbReference>
<evidence type="ECO:0000313" key="2">
    <source>
        <dbReference type="Proteomes" id="UP001620397"/>
    </source>
</evidence>
<dbReference type="Proteomes" id="UP001620397">
    <property type="component" value="Unassembled WGS sequence"/>
</dbReference>